<feature type="transmembrane region" description="Helical" evidence="6">
    <location>
        <begin position="18"/>
        <end position="39"/>
    </location>
</feature>
<sequence>MPENIANYLEKTRLDSGLLLAAGGTAMFALKSIFIKLAYQEGVDTTTLLTLRMMLAIPFYLATLLWLIFKEHQAMPQGKNLLAVLGLGFIGYYLSSYLDLQGLNYISAQLERLTLYSYPIMTTLLGWLFLKDVITKRVMLSLLLTYSGVMILYWHEANLIRPDATIGVLFVMAAAFTFSCYVVFSKPYIIQLGSRLFTSIAMLASAAYALLHFGFSNELTDFQVNGAVWFYAVLLAFFCTVLPSFMVSEAIARIGPSKTSIVGTAGPVFTIMLAVILLGEPFGLVHFAGMVLVMLGVALLGKR</sequence>
<feature type="transmembrane region" description="Helical" evidence="6">
    <location>
        <begin position="284"/>
        <end position="301"/>
    </location>
</feature>
<proteinExistence type="predicted"/>
<feature type="transmembrane region" description="Helical" evidence="6">
    <location>
        <begin position="51"/>
        <end position="69"/>
    </location>
</feature>
<evidence type="ECO:0000259" key="7">
    <source>
        <dbReference type="Pfam" id="PF00892"/>
    </source>
</evidence>
<evidence type="ECO:0000256" key="1">
    <source>
        <dbReference type="ARBA" id="ARBA00004651"/>
    </source>
</evidence>
<feature type="transmembrane region" description="Helical" evidence="6">
    <location>
        <begin position="166"/>
        <end position="184"/>
    </location>
</feature>
<organism evidence="8 9">
    <name type="scientific">Leucothrix pacifica</name>
    <dbReference type="NCBI Taxonomy" id="1247513"/>
    <lineage>
        <taxon>Bacteria</taxon>
        <taxon>Pseudomonadati</taxon>
        <taxon>Pseudomonadota</taxon>
        <taxon>Gammaproteobacteria</taxon>
        <taxon>Thiotrichales</taxon>
        <taxon>Thiotrichaceae</taxon>
        <taxon>Leucothrix</taxon>
    </lineage>
</organism>
<dbReference type="GO" id="GO:0005886">
    <property type="term" value="C:plasma membrane"/>
    <property type="evidence" value="ECO:0007669"/>
    <property type="project" value="UniProtKB-SubCell"/>
</dbReference>
<name>A0A317CH57_9GAMM</name>
<feature type="transmembrane region" description="Helical" evidence="6">
    <location>
        <begin position="137"/>
        <end position="154"/>
    </location>
</feature>
<evidence type="ECO:0000256" key="6">
    <source>
        <dbReference type="SAM" id="Phobius"/>
    </source>
</evidence>
<keyword evidence="3 6" id="KW-0812">Transmembrane</keyword>
<feature type="domain" description="EamA" evidence="7">
    <location>
        <begin position="16"/>
        <end position="153"/>
    </location>
</feature>
<feature type="transmembrane region" description="Helical" evidence="6">
    <location>
        <begin position="113"/>
        <end position="130"/>
    </location>
</feature>
<evidence type="ECO:0000313" key="9">
    <source>
        <dbReference type="Proteomes" id="UP000245539"/>
    </source>
</evidence>
<evidence type="ECO:0000256" key="5">
    <source>
        <dbReference type="ARBA" id="ARBA00023136"/>
    </source>
</evidence>
<evidence type="ECO:0000256" key="4">
    <source>
        <dbReference type="ARBA" id="ARBA00022989"/>
    </source>
</evidence>
<dbReference type="Gene3D" id="1.10.3730.20">
    <property type="match status" value="1"/>
</dbReference>
<dbReference type="EMBL" id="QGKM01000035">
    <property type="protein sequence ID" value="PWQ96733.1"/>
    <property type="molecule type" value="Genomic_DNA"/>
</dbReference>
<dbReference type="Pfam" id="PF00892">
    <property type="entry name" value="EamA"/>
    <property type="match status" value="2"/>
</dbReference>
<feature type="transmembrane region" description="Helical" evidence="6">
    <location>
        <begin position="196"/>
        <end position="215"/>
    </location>
</feature>
<dbReference type="Proteomes" id="UP000245539">
    <property type="component" value="Unassembled WGS sequence"/>
</dbReference>
<dbReference type="RefSeq" id="WP_109837928.1">
    <property type="nucleotide sequence ID" value="NZ_QGKM01000035.1"/>
</dbReference>
<keyword evidence="2" id="KW-1003">Cell membrane</keyword>
<dbReference type="AlphaFoldDB" id="A0A317CH57"/>
<reference evidence="8 9" key="1">
    <citation type="submission" date="2018-05" db="EMBL/GenBank/DDBJ databases">
        <title>Leucothrix arctica sp. nov., isolated from Arctic seawater.</title>
        <authorList>
            <person name="Choi A."/>
            <person name="Baek K."/>
        </authorList>
    </citation>
    <scope>NUCLEOTIDE SEQUENCE [LARGE SCALE GENOMIC DNA]</scope>
    <source>
        <strain evidence="8 9">JCM 18388</strain>
    </source>
</reference>
<comment type="caution">
    <text evidence="8">The sequence shown here is derived from an EMBL/GenBank/DDBJ whole genome shotgun (WGS) entry which is preliminary data.</text>
</comment>
<accession>A0A317CH57</accession>
<dbReference type="InterPro" id="IPR051258">
    <property type="entry name" value="Diverse_Substrate_Transporter"/>
</dbReference>
<dbReference type="InterPro" id="IPR037185">
    <property type="entry name" value="EmrE-like"/>
</dbReference>
<evidence type="ECO:0000256" key="2">
    <source>
        <dbReference type="ARBA" id="ARBA00022475"/>
    </source>
</evidence>
<gene>
    <name evidence="8" type="ORF">DKW60_12175</name>
</gene>
<protein>
    <submittedName>
        <fullName evidence="8">EamA family transporter</fullName>
    </submittedName>
</protein>
<dbReference type="PANTHER" id="PTHR42920:SF5">
    <property type="entry name" value="EAMA DOMAIN-CONTAINING PROTEIN"/>
    <property type="match status" value="1"/>
</dbReference>
<keyword evidence="9" id="KW-1185">Reference proteome</keyword>
<keyword evidence="5 6" id="KW-0472">Membrane</keyword>
<dbReference type="InterPro" id="IPR000620">
    <property type="entry name" value="EamA_dom"/>
</dbReference>
<dbReference type="PANTHER" id="PTHR42920">
    <property type="entry name" value="OS03G0707200 PROTEIN-RELATED"/>
    <property type="match status" value="1"/>
</dbReference>
<dbReference type="OrthoDB" id="9813617at2"/>
<feature type="transmembrane region" description="Helical" evidence="6">
    <location>
        <begin position="81"/>
        <end position="98"/>
    </location>
</feature>
<dbReference type="SUPFAM" id="SSF103481">
    <property type="entry name" value="Multidrug resistance efflux transporter EmrE"/>
    <property type="match status" value="2"/>
</dbReference>
<feature type="domain" description="EamA" evidence="7">
    <location>
        <begin position="166"/>
        <end position="300"/>
    </location>
</feature>
<keyword evidence="4 6" id="KW-1133">Transmembrane helix</keyword>
<feature type="transmembrane region" description="Helical" evidence="6">
    <location>
        <begin position="227"/>
        <end position="247"/>
    </location>
</feature>
<comment type="subcellular location">
    <subcellularLocation>
        <location evidence="1">Cell membrane</location>
        <topology evidence="1">Multi-pass membrane protein</topology>
    </subcellularLocation>
</comment>
<evidence type="ECO:0000256" key="3">
    <source>
        <dbReference type="ARBA" id="ARBA00022692"/>
    </source>
</evidence>
<feature type="transmembrane region" description="Helical" evidence="6">
    <location>
        <begin position="259"/>
        <end position="278"/>
    </location>
</feature>
<evidence type="ECO:0000313" key="8">
    <source>
        <dbReference type="EMBL" id="PWQ96733.1"/>
    </source>
</evidence>